<evidence type="ECO:0000313" key="2">
    <source>
        <dbReference type="Proteomes" id="UP001164250"/>
    </source>
</evidence>
<reference evidence="2" key="1">
    <citation type="journal article" date="2023" name="G3 (Bethesda)">
        <title>Genome assembly and association tests identify interacting loci associated with vigor, precocity, and sex in interspecific pistachio rootstocks.</title>
        <authorList>
            <person name="Palmer W."/>
            <person name="Jacygrad E."/>
            <person name="Sagayaradj S."/>
            <person name="Cavanaugh K."/>
            <person name="Han R."/>
            <person name="Bertier L."/>
            <person name="Beede B."/>
            <person name="Kafkas S."/>
            <person name="Golino D."/>
            <person name="Preece J."/>
            <person name="Michelmore R."/>
        </authorList>
    </citation>
    <scope>NUCLEOTIDE SEQUENCE [LARGE SCALE GENOMIC DNA]</scope>
</reference>
<dbReference type="Proteomes" id="UP001164250">
    <property type="component" value="Chromosome 9"/>
</dbReference>
<keyword evidence="2" id="KW-1185">Reference proteome</keyword>
<accession>A0ACC1APJ9</accession>
<name>A0ACC1APJ9_9ROSI</name>
<evidence type="ECO:0000313" key="1">
    <source>
        <dbReference type="EMBL" id="KAJ0088563.1"/>
    </source>
</evidence>
<organism evidence="1 2">
    <name type="scientific">Pistacia atlantica</name>
    <dbReference type="NCBI Taxonomy" id="434234"/>
    <lineage>
        <taxon>Eukaryota</taxon>
        <taxon>Viridiplantae</taxon>
        <taxon>Streptophyta</taxon>
        <taxon>Embryophyta</taxon>
        <taxon>Tracheophyta</taxon>
        <taxon>Spermatophyta</taxon>
        <taxon>Magnoliopsida</taxon>
        <taxon>eudicotyledons</taxon>
        <taxon>Gunneridae</taxon>
        <taxon>Pentapetalae</taxon>
        <taxon>rosids</taxon>
        <taxon>malvids</taxon>
        <taxon>Sapindales</taxon>
        <taxon>Anacardiaceae</taxon>
        <taxon>Pistacia</taxon>
    </lineage>
</organism>
<sequence length="104" mass="11977">MFTERRPTDDMFREGLNLHSFVKMSIPDQVAEIVDSTILEEALQIQVCRGILQPTLQGKIHEILVSILKLALQCSAELPRERKQIKDVTVELQEIQKSFLAFRL</sequence>
<gene>
    <name evidence="1" type="ORF">Patl1_31673</name>
</gene>
<dbReference type="EMBL" id="CM047905">
    <property type="protein sequence ID" value="KAJ0088563.1"/>
    <property type="molecule type" value="Genomic_DNA"/>
</dbReference>
<proteinExistence type="predicted"/>
<protein>
    <submittedName>
        <fullName evidence="1">Uncharacterized protein</fullName>
    </submittedName>
</protein>
<comment type="caution">
    <text evidence="1">The sequence shown here is derived from an EMBL/GenBank/DDBJ whole genome shotgun (WGS) entry which is preliminary data.</text>
</comment>